<evidence type="ECO:0000313" key="3">
    <source>
        <dbReference type="Proteomes" id="UP001225356"/>
    </source>
</evidence>
<evidence type="ECO:0008006" key="4">
    <source>
        <dbReference type="Google" id="ProtNLM"/>
    </source>
</evidence>
<comment type="caution">
    <text evidence="2">The sequence shown here is derived from an EMBL/GenBank/DDBJ whole genome shotgun (WGS) entry which is preliminary data.</text>
</comment>
<dbReference type="InterPro" id="IPR006764">
    <property type="entry name" value="SAM_dep_MeTrfase_SAV2177_type"/>
</dbReference>
<dbReference type="SUPFAM" id="SSF53335">
    <property type="entry name" value="S-adenosyl-L-methionine-dependent methyltransferases"/>
    <property type="match status" value="1"/>
</dbReference>
<sequence>MPDRDEDRNVAEDRPEHAPSGIDVSKPSISRVYDFMLGGKDNFAADRQLAEMALKIAPDAPAAARSNREFLRRVVRHLTAEAGIRQFLDIGSGLPSQGNVHEIAHETDPETRVVYVDNDPMVLVHGRALLDKSDTTTVIQADIREPDAILEHPQVRKLIDFNEPVGLLLFSILHHLNDEEDPDGIAARLRDALPSGSYIAVSHFHNPGAERPVVSQQAAEAERIFNENLGTGRWRTREEILGYFGDLEVLEPGLVPLVEWRPDSYDDHEVGITYYTYVGGVARKP</sequence>
<dbReference type="Pfam" id="PF04672">
    <property type="entry name" value="Methyltransf_19"/>
    <property type="match status" value="1"/>
</dbReference>
<feature type="compositionally biased region" description="Basic and acidic residues" evidence="1">
    <location>
        <begin position="1"/>
        <end position="17"/>
    </location>
</feature>
<reference evidence="2 3" key="1">
    <citation type="submission" date="2023-07" db="EMBL/GenBank/DDBJ databases">
        <title>Sequencing the genomes of 1000 actinobacteria strains.</title>
        <authorList>
            <person name="Klenk H.-P."/>
        </authorList>
    </citation>
    <scope>NUCLEOTIDE SEQUENCE [LARGE SCALE GENOMIC DNA]</scope>
    <source>
        <strain evidence="2 3">DSM 46740</strain>
    </source>
</reference>
<evidence type="ECO:0000256" key="1">
    <source>
        <dbReference type="SAM" id="MobiDB-lite"/>
    </source>
</evidence>
<accession>A0ABT9Q813</accession>
<dbReference type="EMBL" id="JAUSQU010000001">
    <property type="protein sequence ID" value="MDP9842526.1"/>
    <property type="molecule type" value="Genomic_DNA"/>
</dbReference>
<dbReference type="InterPro" id="IPR029063">
    <property type="entry name" value="SAM-dependent_MTases_sf"/>
</dbReference>
<dbReference type="Gene3D" id="3.40.50.150">
    <property type="entry name" value="Vaccinia Virus protein VP39"/>
    <property type="match status" value="1"/>
</dbReference>
<dbReference type="Proteomes" id="UP001225356">
    <property type="component" value="Unassembled WGS sequence"/>
</dbReference>
<proteinExistence type="predicted"/>
<evidence type="ECO:0000313" key="2">
    <source>
        <dbReference type="EMBL" id="MDP9842526.1"/>
    </source>
</evidence>
<dbReference type="PIRSF" id="PIRSF017393">
    <property type="entry name" value="MTase_SAV2177"/>
    <property type="match status" value="1"/>
</dbReference>
<organism evidence="2 3">
    <name type="scientific">Streptosporangium lutulentum</name>
    <dbReference type="NCBI Taxonomy" id="1461250"/>
    <lineage>
        <taxon>Bacteria</taxon>
        <taxon>Bacillati</taxon>
        <taxon>Actinomycetota</taxon>
        <taxon>Actinomycetes</taxon>
        <taxon>Streptosporangiales</taxon>
        <taxon>Streptosporangiaceae</taxon>
        <taxon>Streptosporangium</taxon>
    </lineage>
</organism>
<feature type="region of interest" description="Disordered" evidence="1">
    <location>
        <begin position="1"/>
        <end position="25"/>
    </location>
</feature>
<gene>
    <name evidence="2" type="ORF">J2853_001737</name>
</gene>
<protein>
    <recommendedName>
        <fullName evidence="4">S-adenosyl methyltransferase</fullName>
    </recommendedName>
</protein>
<dbReference type="RefSeq" id="WP_307556424.1">
    <property type="nucleotide sequence ID" value="NZ_JAUSQU010000001.1"/>
</dbReference>
<name>A0ABT9Q813_9ACTN</name>
<keyword evidence="3" id="KW-1185">Reference proteome</keyword>